<dbReference type="InterPro" id="IPR040782">
    <property type="entry name" value="KfrB"/>
</dbReference>
<dbReference type="Pfam" id="PF18790">
    <property type="entry name" value="KfrB"/>
    <property type="match status" value="1"/>
</dbReference>
<keyword evidence="2" id="KW-0614">Plasmid</keyword>
<evidence type="ECO:0000313" key="2">
    <source>
        <dbReference type="EMBL" id="AJQ17238.1"/>
    </source>
</evidence>
<dbReference type="EMBL" id="KP324830">
    <property type="protein sequence ID" value="AJQ17238.1"/>
    <property type="molecule type" value="Genomic_DNA"/>
</dbReference>
<dbReference type="AlphaFoldDB" id="A0A0C5PXD9"/>
<protein>
    <submittedName>
        <fullName evidence="2">TraB</fullName>
    </submittedName>
</protein>
<geneLocation type="plasmid" evidence="2">
    <name>pHNFP671</name>
</geneLocation>
<proteinExistence type="predicted"/>
<name>A0A0C5PXD9_ECOLX</name>
<organism evidence="2">
    <name type="scientific">Escherichia coli</name>
    <dbReference type="NCBI Taxonomy" id="562"/>
    <lineage>
        <taxon>Bacteria</taxon>
        <taxon>Pseudomonadati</taxon>
        <taxon>Pseudomonadota</taxon>
        <taxon>Gammaproteobacteria</taxon>
        <taxon>Enterobacterales</taxon>
        <taxon>Enterobacteriaceae</taxon>
        <taxon>Escherichia</taxon>
    </lineage>
</organism>
<sequence>MQKRSYTQDAAMPAGRNSSDIGVIMKPEGSMKICVLNGSCQVDKVVGGEWQTQKVLPEAGLPKGIYQLSEAQQASKNVYPHSHVGQVLHVDDRHVYQLSQKGLVQHNRNAWEKEPVVGQNYEVAYSRGVGKVKSELTQDKAQKLNNSQSKSRSL</sequence>
<feature type="domain" description="KfrB" evidence="1">
    <location>
        <begin position="83"/>
        <end position="133"/>
    </location>
</feature>
<reference evidence="2" key="1">
    <citation type="submission" date="2014-12" db="EMBL/GenBank/DDBJ databases">
        <title>Detection a broad host range IncP plasmid carrying cfr gene from extended-spectrum cephalosporin-resistant Escherichia coli.</title>
        <authorList>
            <person name="Liu X.-Q."/>
            <person name="Liu J.-H."/>
            <person name="Zeng Z.-l."/>
        </authorList>
    </citation>
    <scope>NUCLEOTIDE SEQUENCE</scope>
    <source>
        <strain evidence="2">FP671</strain>
        <plasmid evidence="2">pHNFP671</plasmid>
    </source>
</reference>
<dbReference type="RefSeq" id="WP_071444014.1">
    <property type="nucleotide sequence ID" value="NZ_AP025207.1"/>
</dbReference>
<evidence type="ECO:0000259" key="1">
    <source>
        <dbReference type="Pfam" id="PF18790"/>
    </source>
</evidence>
<gene>
    <name evidence="2" type="primary">traB</name>
</gene>
<accession>A0A0C5PXD9</accession>